<dbReference type="InterPro" id="IPR057326">
    <property type="entry name" value="KR_dom"/>
</dbReference>
<dbReference type="EMBL" id="RJTJ01000016">
    <property type="protein sequence ID" value="RUM03830.1"/>
    <property type="molecule type" value="Genomic_DNA"/>
</dbReference>
<comment type="caution">
    <text evidence="11">The sequence shown here is derived from an EMBL/GenBank/DDBJ whole genome shotgun (WGS) entry which is preliminary data.</text>
</comment>
<evidence type="ECO:0000256" key="5">
    <source>
        <dbReference type="ARBA" id="ARBA00052384"/>
    </source>
</evidence>
<evidence type="ECO:0000256" key="3">
    <source>
        <dbReference type="ARBA" id="ARBA00022857"/>
    </source>
</evidence>
<comment type="function">
    <text evidence="6">Catalyzes the oxidation of the hydroxyl group of serine to form 2-aminomalonate semialdehyde which is spontaneously converted into 2-aminoacetaldehyde and CO(2). Also acts on D-serine, L-glycerate, D-glycerate and 2-methyl-DL-serine. Does not act on O-methyl-DL-serine and L-threonine.</text>
</comment>
<sequence>MTIENKIVAITGAGRGIGRATALHLAARGARLALGARSEAEIAAVAGEIEAAGGEAVYRATDVTKREDLNALVGLACERFGRLDVIVNNAGIGPLSRFDALEVDDWEAMIDVNLKGALYGIAAALPVFSRQNSGHVVNVISTAGIRIAPTMGVYAATKNALRTATEALRQESGPNLRVTEVSPGFIDTTFADHSIADPDIKATIQKRKQELAISPDAIARAIAFAIEQPGDVEIGSIVVRPTAQD</sequence>
<comment type="similarity">
    <text evidence="1 9">Belongs to the short-chain dehydrogenases/reductases (SDR) family.</text>
</comment>
<dbReference type="PRINTS" id="PR00080">
    <property type="entry name" value="SDRFAMILY"/>
</dbReference>
<dbReference type="InterPro" id="IPR036291">
    <property type="entry name" value="NAD(P)-bd_dom_sf"/>
</dbReference>
<dbReference type="CDD" id="cd05233">
    <property type="entry name" value="SDR_c"/>
    <property type="match status" value="1"/>
</dbReference>
<evidence type="ECO:0000256" key="4">
    <source>
        <dbReference type="ARBA" id="ARBA00023002"/>
    </source>
</evidence>
<dbReference type="SMART" id="SM00822">
    <property type="entry name" value="PKS_KR"/>
    <property type="match status" value="1"/>
</dbReference>
<dbReference type="OrthoDB" id="9810734at2"/>
<gene>
    <name evidence="11" type="ORF">EFR84_19085</name>
</gene>
<evidence type="ECO:0000256" key="7">
    <source>
        <dbReference type="ARBA" id="ARBA00066862"/>
    </source>
</evidence>
<feature type="domain" description="Ketoreductase" evidence="10">
    <location>
        <begin position="6"/>
        <end position="188"/>
    </location>
</feature>
<name>A0A432NVV0_9HYPH</name>
<dbReference type="RefSeq" id="WP_126910381.1">
    <property type="nucleotide sequence ID" value="NZ_ML133763.1"/>
</dbReference>
<dbReference type="GO" id="GO:0031132">
    <property type="term" value="F:serine 3-dehydrogenase activity"/>
    <property type="evidence" value="ECO:0007669"/>
    <property type="project" value="UniProtKB-EC"/>
</dbReference>
<comment type="catalytic activity">
    <reaction evidence="5">
        <text>L-serine + NADP(+) = aminoacetaldehyde + CO2 + NADPH</text>
        <dbReference type="Rhea" id="RHEA:43620"/>
        <dbReference type="ChEBI" id="CHEBI:16526"/>
        <dbReference type="ChEBI" id="CHEBI:33384"/>
        <dbReference type="ChEBI" id="CHEBI:57783"/>
        <dbReference type="ChEBI" id="CHEBI:58213"/>
        <dbReference type="ChEBI" id="CHEBI:58349"/>
        <dbReference type="EC" id="1.1.1.276"/>
    </reaction>
</comment>
<dbReference type="SUPFAM" id="SSF51735">
    <property type="entry name" value="NAD(P)-binding Rossmann-fold domains"/>
    <property type="match status" value="1"/>
</dbReference>
<dbReference type="InterPro" id="IPR002347">
    <property type="entry name" value="SDR_fam"/>
</dbReference>
<comment type="subunit">
    <text evidence="2">Homotetramer.</text>
</comment>
<protein>
    <recommendedName>
        <fullName evidence="8">Serine 3-dehydrogenase</fullName>
        <ecNumber evidence="7">1.1.1.276</ecNumber>
    </recommendedName>
</protein>
<evidence type="ECO:0000256" key="8">
    <source>
        <dbReference type="ARBA" id="ARBA00067139"/>
    </source>
</evidence>
<dbReference type="AlphaFoldDB" id="A0A432NVV0"/>
<dbReference type="PANTHER" id="PTHR43391:SF14">
    <property type="entry name" value="DEHYDROGENASE_REDUCTASE SDR FAMILY PROTEIN 7-LIKE"/>
    <property type="match status" value="1"/>
</dbReference>
<dbReference type="PRINTS" id="PR00081">
    <property type="entry name" value="GDHRDH"/>
</dbReference>
<evidence type="ECO:0000256" key="1">
    <source>
        <dbReference type="ARBA" id="ARBA00006484"/>
    </source>
</evidence>
<organism evidence="11 12">
    <name type="scientific">Rhizobium chutanense</name>
    <dbReference type="NCBI Taxonomy" id="2035448"/>
    <lineage>
        <taxon>Bacteria</taxon>
        <taxon>Pseudomonadati</taxon>
        <taxon>Pseudomonadota</taxon>
        <taxon>Alphaproteobacteria</taxon>
        <taxon>Hyphomicrobiales</taxon>
        <taxon>Rhizobiaceae</taxon>
        <taxon>Rhizobium/Agrobacterium group</taxon>
        <taxon>Rhizobium</taxon>
    </lineage>
</organism>
<evidence type="ECO:0000313" key="12">
    <source>
        <dbReference type="Proteomes" id="UP000278081"/>
    </source>
</evidence>
<dbReference type="FunFam" id="3.40.50.720:FF:000047">
    <property type="entry name" value="NADP-dependent L-serine/L-allo-threonine dehydrogenase"/>
    <property type="match status" value="1"/>
</dbReference>
<dbReference type="Proteomes" id="UP000278081">
    <property type="component" value="Unassembled WGS sequence"/>
</dbReference>
<dbReference type="Gene3D" id="3.40.50.720">
    <property type="entry name" value="NAD(P)-binding Rossmann-like Domain"/>
    <property type="match status" value="1"/>
</dbReference>
<evidence type="ECO:0000259" key="10">
    <source>
        <dbReference type="SMART" id="SM00822"/>
    </source>
</evidence>
<keyword evidence="4" id="KW-0560">Oxidoreductase</keyword>
<dbReference type="PANTHER" id="PTHR43391">
    <property type="entry name" value="RETINOL DEHYDROGENASE-RELATED"/>
    <property type="match status" value="1"/>
</dbReference>
<keyword evidence="3" id="KW-0521">NADP</keyword>
<dbReference type="Pfam" id="PF00106">
    <property type="entry name" value="adh_short"/>
    <property type="match status" value="1"/>
</dbReference>
<evidence type="ECO:0000313" key="11">
    <source>
        <dbReference type="EMBL" id="RUM03830.1"/>
    </source>
</evidence>
<accession>A0A432NVV0</accession>
<evidence type="ECO:0000256" key="6">
    <source>
        <dbReference type="ARBA" id="ARBA00055659"/>
    </source>
</evidence>
<proteinExistence type="inferred from homology"/>
<reference evidence="11 12" key="1">
    <citation type="submission" date="2018-11" db="EMBL/GenBank/DDBJ databases">
        <title>Rhizobium chutanense sp. nov., isolated from root nodules of Phaseolus vulgaris in China.</title>
        <authorList>
            <person name="Huo Y."/>
        </authorList>
    </citation>
    <scope>NUCLEOTIDE SEQUENCE [LARGE SCALE GENOMIC DNA]</scope>
    <source>
        <strain evidence="11 12">C16</strain>
    </source>
</reference>
<evidence type="ECO:0000256" key="2">
    <source>
        <dbReference type="ARBA" id="ARBA00011881"/>
    </source>
</evidence>
<evidence type="ECO:0000256" key="9">
    <source>
        <dbReference type="RuleBase" id="RU000363"/>
    </source>
</evidence>
<dbReference type="EC" id="1.1.1.276" evidence="7"/>